<protein>
    <submittedName>
        <fullName evidence="1">Uncharacterized protein</fullName>
    </submittedName>
</protein>
<dbReference type="RefSeq" id="WP_168550209.1">
    <property type="nucleotide sequence ID" value="NZ_CP114206.1"/>
</dbReference>
<name>A0A9E9KTM3_9ESCH</name>
<geneLocation type="plasmid" evidence="1">
    <name>pJ14577</name>
</geneLocation>
<organism evidence="1">
    <name type="scientific">Escherichia sp. J-18004577</name>
    <dbReference type="NCBI Taxonomy" id="2996464"/>
    <lineage>
        <taxon>Bacteria</taxon>
        <taxon>Pseudomonadati</taxon>
        <taxon>Pseudomonadota</taxon>
        <taxon>Gammaproteobacteria</taxon>
        <taxon>Enterobacterales</taxon>
        <taxon>Enterobacteriaceae</taxon>
        <taxon>Escherichia</taxon>
    </lineage>
</organism>
<evidence type="ECO:0000313" key="1">
    <source>
        <dbReference type="EMBL" id="WAT94307.1"/>
    </source>
</evidence>
<reference evidence="1" key="1">
    <citation type="submission" date="2022-11" db="EMBL/GenBank/DDBJ databases">
        <authorList>
            <person name="Hao Y."/>
        </authorList>
    </citation>
    <scope>NUCLEOTIDE SEQUENCE</scope>
    <source>
        <strain evidence="1">J-18004577</strain>
        <plasmid evidence="1">pJ14577</plasmid>
    </source>
</reference>
<dbReference type="EMBL" id="CP114206">
    <property type="protein sequence ID" value="WAT94307.1"/>
    <property type="molecule type" value="Genomic_DNA"/>
</dbReference>
<gene>
    <name evidence="1" type="ORF">OS905_00930</name>
</gene>
<keyword evidence="1" id="KW-0614">Plasmid</keyword>
<sequence length="92" mass="10460">MKNQEITMYGTVKEIIAHLSQYKNQDEQIGTIIWHSDDVKAAVQDFNNEEISDEIARDALKHAISSHDANYGITHETLVCAAEFVIEERKKA</sequence>
<accession>A0A9E9KTM3</accession>
<proteinExistence type="predicted"/>
<dbReference type="AlphaFoldDB" id="A0A9E9KTM3"/>